<sequence>MQLPKLVALALLAATTAADYVDVTTICNSWGGGCSSYGIWHTAYGRFDVDFNEGCRDPDVPSLNWMCIDWPNQRAHFNFDGQPKRCLVKMTEEYQPTIRLSRWDEVGCYW</sequence>
<evidence type="ECO:0000313" key="2">
    <source>
        <dbReference type="EMBL" id="KAK4122112.1"/>
    </source>
</evidence>
<proteinExistence type="predicted"/>
<protein>
    <recommendedName>
        <fullName evidence="4">Secreted protein</fullName>
    </recommendedName>
</protein>
<organism evidence="2 3">
    <name type="scientific">Parathielavia appendiculata</name>
    <dbReference type="NCBI Taxonomy" id="2587402"/>
    <lineage>
        <taxon>Eukaryota</taxon>
        <taxon>Fungi</taxon>
        <taxon>Dikarya</taxon>
        <taxon>Ascomycota</taxon>
        <taxon>Pezizomycotina</taxon>
        <taxon>Sordariomycetes</taxon>
        <taxon>Sordariomycetidae</taxon>
        <taxon>Sordariales</taxon>
        <taxon>Chaetomiaceae</taxon>
        <taxon>Parathielavia</taxon>
    </lineage>
</organism>
<gene>
    <name evidence="2" type="ORF">N657DRAFT_646771</name>
</gene>
<evidence type="ECO:0000313" key="3">
    <source>
        <dbReference type="Proteomes" id="UP001302602"/>
    </source>
</evidence>
<evidence type="ECO:0000256" key="1">
    <source>
        <dbReference type="SAM" id="SignalP"/>
    </source>
</evidence>
<feature type="signal peptide" evidence="1">
    <location>
        <begin position="1"/>
        <end position="18"/>
    </location>
</feature>
<dbReference type="EMBL" id="MU853231">
    <property type="protein sequence ID" value="KAK4122112.1"/>
    <property type="molecule type" value="Genomic_DNA"/>
</dbReference>
<keyword evidence="1" id="KW-0732">Signal</keyword>
<evidence type="ECO:0008006" key="4">
    <source>
        <dbReference type="Google" id="ProtNLM"/>
    </source>
</evidence>
<reference evidence="2" key="1">
    <citation type="journal article" date="2023" name="Mol. Phylogenet. Evol.">
        <title>Genome-scale phylogeny and comparative genomics of the fungal order Sordariales.</title>
        <authorList>
            <person name="Hensen N."/>
            <person name="Bonometti L."/>
            <person name="Westerberg I."/>
            <person name="Brannstrom I.O."/>
            <person name="Guillou S."/>
            <person name="Cros-Aarteil S."/>
            <person name="Calhoun S."/>
            <person name="Haridas S."/>
            <person name="Kuo A."/>
            <person name="Mondo S."/>
            <person name="Pangilinan J."/>
            <person name="Riley R."/>
            <person name="LaButti K."/>
            <person name="Andreopoulos B."/>
            <person name="Lipzen A."/>
            <person name="Chen C."/>
            <person name="Yan M."/>
            <person name="Daum C."/>
            <person name="Ng V."/>
            <person name="Clum A."/>
            <person name="Steindorff A."/>
            <person name="Ohm R.A."/>
            <person name="Martin F."/>
            <person name="Silar P."/>
            <person name="Natvig D.O."/>
            <person name="Lalanne C."/>
            <person name="Gautier V."/>
            <person name="Ament-Velasquez S.L."/>
            <person name="Kruys A."/>
            <person name="Hutchinson M.I."/>
            <person name="Powell A.J."/>
            <person name="Barry K."/>
            <person name="Miller A.N."/>
            <person name="Grigoriev I.V."/>
            <person name="Debuchy R."/>
            <person name="Gladieux P."/>
            <person name="Hiltunen Thoren M."/>
            <person name="Johannesson H."/>
        </authorList>
    </citation>
    <scope>NUCLEOTIDE SEQUENCE</scope>
    <source>
        <strain evidence="2">CBS 731.68</strain>
    </source>
</reference>
<dbReference type="GeneID" id="87829948"/>
<dbReference type="Proteomes" id="UP001302602">
    <property type="component" value="Unassembled WGS sequence"/>
</dbReference>
<reference evidence="2" key="2">
    <citation type="submission" date="2023-05" db="EMBL/GenBank/DDBJ databases">
        <authorList>
            <consortium name="Lawrence Berkeley National Laboratory"/>
            <person name="Steindorff A."/>
            <person name="Hensen N."/>
            <person name="Bonometti L."/>
            <person name="Westerberg I."/>
            <person name="Brannstrom I.O."/>
            <person name="Guillou S."/>
            <person name="Cros-Aarteil S."/>
            <person name="Calhoun S."/>
            <person name="Haridas S."/>
            <person name="Kuo A."/>
            <person name="Mondo S."/>
            <person name="Pangilinan J."/>
            <person name="Riley R."/>
            <person name="Labutti K."/>
            <person name="Andreopoulos B."/>
            <person name="Lipzen A."/>
            <person name="Chen C."/>
            <person name="Yanf M."/>
            <person name="Daum C."/>
            <person name="Ng V."/>
            <person name="Clum A."/>
            <person name="Ohm R."/>
            <person name="Martin F."/>
            <person name="Silar P."/>
            <person name="Natvig D."/>
            <person name="Lalanne C."/>
            <person name="Gautier V."/>
            <person name="Ament-Velasquez S.L."/>
            <person name="Kruys A."/>
            <person name="Hutchinson M.I."/>
            <person name="Powell A.J."/>
            <person name="Barry K."/>
            <person name="Miller A.N."/>
            <person name="Grigoriev I.V."/>
            <person name="Debuchy R."/>
            <person name="Gladieux P."/>
            <person name="Thoren M.H."/>
            <person name="Johannesson H."/>
        </authorList>
    </citation>
    <scope>NUCLEOTIDE SEQUENCE</scope>
    <source>
        <strain evidence="2">CBS 731.68</strain>
    </source>
</reference>
<accession>A0AAN6TWN4</accession>
<name>A0AAN6TWN4_9PEZI</name>
<dbReference type="AlphaFoldDB" id="A0AAN6TWN4"/>
<keyword evidence="3" id="KW-1185">Reference proteome</keyword>
<dbReference type="PROSITE" id="PS51257">
    <property type="entry name" value="PROKAR_LIPOPROTEIN"/>
    <property type="match status" value="1"/>
</dbReference>
<comment type="caution">
    <text evidence="2">The sequence shown here is derived from an EMBL/GenBank/DDBJ whole genome shotgun (WGS) entry which is preliminary data.</text>
</comment>
<feature type="chain" id="PRO_5042998202" description="Secreted protein" evidence="1">
    <location>
        <begin position="19"/>
        <end position="110"/>
    </location>
</feature>
<dbReference type="RefSeq" id="XP_062645883.1">
    <property type="nucleotide sequence ID" value="XM_062793179.1"/>
</dbReference>